<dbReference type="RefSeq" id="WP_343786211.1">
    <property type="nucleotide sequence ID" value="NZ_BAAAFH010000007.1"/>
</dbReference>
<proteinExistence type="predicted"/>
<dbReference type="SUPFAM" id="SSF51556">
    <property type="entry name" value="Metallo-dependent hydrolases"/>
    <property type="match status" value="1"/>
</dbReference>
<sequence>MKLLFPFLFSILFLVSSCFKGEKADLIIHNAQIYSLNLHGDVFEAMAIKNGKIIELGPEREILNKYRGTTLNAEKREIYPGFYDAHAHIFGLAQKKLNCDLTGSRSLSEIISRLERFEAQNGSDFIIGKGWDQSLWSNNELPDNSELNEIFPDKPVVLFRIDGHAVLANNAALQKAGIITAQPVEGGEIIINEEGLLTGILLDNAIDLIRPILPGLSTEKLKEALLESQEELLQYGITNIHEAGISLNDLELLQELEEEGKLKISIYAMLFPNEREMEFAKTTGVLKTDHLHVRSFKIIGDGALGSRGACLTHPYSDAPHTHGFLVQSIREIKAIAEQAKEMGYQLNVHCIGDSTNRSVLNTMNEVIGDSKDLRWRIEHAQIVQPEDIPLFKKGGIIPSVQPTHAVSDMRFVRDRIGEKREKWSYAYRSLLSVNGILALGTDFPVEDVNPFATIEASVNRKNLAGEPLDGYLKDESLTLEQTLRGMTIWAAMAAFEDNEQGSLEPYKDATFTILHNPISEAVSFGNNYAKEVFIKGTSVYRFD</sequence>
<dbReference type="EMBL" id="BAAAFH010000007">
    <property type="protein sequence ID" value="GAA0875106.1"/>
    <property type="molecule type" value="Genomic_DNA"/>
</dbReference>
<dbReference type="Pfam" id="PF07969">
    <property type="entry name" value="Amidohydro_3"/>
    <property type="match status" value="1"/>
</dbReference>
<dbReference type="InterPro" id="IPR013108">
    <property type="entry name" value="Amidohydro_3"/>
</dbReference>
<evidence type="ECO:0000259" key="1">
    <source>
        <dbReference type="Pfam" id="PF07969"/>
    </source>
</evidence>
<dbReference type="InterPro" id="IPR032466">
    <property type="entry name" value="Metal_Hydrolase"/>
</dbReference>
<dbReference type="PROSITE" id="PS51257">
    <property type="entry name" value="PROKAR_LIPOPROTEIN"/>
    <property type="match status" value="1"/>
</dbReference>
<dbReference type="InterPro" id="IPR011059">
    <property type="entry name" value="Metal-dep_hydrolase_composite"/>
</dbReference>
<dbReference type="Gene3D" id="3.10.310.70">
    <property type="match status" value="1"/>
</dbReference>
<dbReference type="Gene3D" id="2.30.40.10">
    <property type="entry name" value="Urease, subunit C, domain 1"/>
    <property type="match status" value="1"/>
</dbReference>
<reference evidence="2 3" key="1">
    <citation type="journal article" date="2019" name="Int. J. Syst. Evol. Microbiol.">
        <title>The Global Catalogue of Microorganisms (GCM) 10K type strain sequencing project: providing services to taxonomists for standard genome sequencing and annotation.</title>
        <authorList>
            <consortium name="The Broad Institute Genomics Platform"/>
            <consortium name="The Broad Institute Genome Sequencing Center for Infectious Disease"/>
            <person name="Wu L."/>
            <person name="Ma J."/>
        </authorList>
    </citation>
    <scope>NUCLEOTIDE SEQUENCE [LARGE SCALE GENOMIC DNA]</scope>
    <source>
        <strain evidence="2 3">JCM 16083</strain>
    </source>
</reference>
<dbReference type="PANTHER" id="PTHR22642">
    <property type="entry name" value="IMIDAZOLONEPROPIONASE"/>
    <property type="match status" value="1"/>
</dbReference>
<dbReference type="SUPFAM" id="SSF51338">
    <property type="entry name" value="Composite domain of metallo-dependent hydrolases"/>
    <property type="match status" value="1"/>
</dbReference>
<dbReference type="CDD" id="cd01300">
    <property type="entry name" value="YtcJ_like"/>
    <property type="match status" value="1"/>
</dbReference>
<dbReference type="Proteomes" id="UP001501126">
    <property type="component" value="Unassembled WGS sequence"/>
</dbReference>
<dbReference type="InterPro" id="IPR033932">
    <property type="entry name" value="YtcJ-like"/>
</dbReference>
<feature type="domain" description="Amidohydrolase 3" evidence="1">
    <location>
        <begin position="71"/>
        <end position="519"/>
    </location>
</feature>
<dbReference type="PANTHER" id="PTHR22642:SF2">
    <property type="entry name" value="PROTEIN LONG AFTER FAR-RED 3"/>
    <property type="match status" value="1"/>
</dbReference>
<dbReference type="Gene3D" id="3.20.20.140">
    <property type="entry name" value="Metal-dependent hydrolases"/>
    <property type="match status" value="1"/>
</dbReference>
<name>A0ABN1MP96_9FLAO</name>
<comment type="caution">
    <text evidence="2">The sequence shown here is derived from an EMBL/GenBank/DDBJ whole genome shotgun (WGS) entry which is preliminary data.</text>
</comment>
<gene>
    <name evidence="2" type="ORF">GCM10009118_15140</name>
</gene>
<evidence type="ECO:0000313" key="2">
    <source>
        <dbReference type="EMBL" id="GAA0875106.1"/>
    </source>
</evidence>
<evidence type="ECO:0000313" key="3">
    <source>
        <dbReference type="Proteomes" id="UP001501126"/>
    </source>
</evidence>
<organism evidence="2 3">
    <name type="scientific">Wandonia haliotis</name>
    <dbReference type="NCBI Taxonomy" id="574963"/>
    <lineage>
        <taxon>Bacteria</taxon>
        <taxon>Pseudomonadati</taxon>
        <taxon>Bacteroidota</taxon>
        <taxon>Flavobacteriia</taxon>
        <taxon>Flavobacteriales</taxon>
        <taxon>Crocinitomicaceae</taxon>
        <taxon>Wandonia</taxon>
    </lineage>
</organism>
<protein>
    <submittedName>
        <fullName evidence="2">Amidohydrolase</fullName>
    </submittedName>
</protein>
<keyword evidence="3" id="KW-1185">Reference proteome</keyword>
<accession>A0ABN1MP96</accession>